<organism evidence="2 3">
    <name type="scientific">Lactuca sativa</name>
    <name type="common">Garden lettuce</name>
    <dbReference type="NCBI Taxonomy" id="4236"/>
    <lineage>
        <taxon>Eukaryota</taxon>
        <taxon>Viridiplantae</taxon>
        <taxon>Streptophyta</taxon>
        <taxon>Embryophyta</taxon>
        <taxon>Tracheophyta</taxon>
        <taxon>Spermatophyta</taxon>
        <taxon>Magnoliopsida</taxon>
        <taxon>eudicotyledons</taxon>
        <taxon>Gunneridae</taxon>
        <taxon>Pentapetalae</taxon>
        <taxon>asterids</taxon>
        <taxon>campanulids</taxon>
        <taxon>Asterales</taxon>
        <taxon>Asteraceae</taxon>
        <taxon>Cichorioideae</taxon>
        <taxon>Cichorieae</taxon>
        <taxon>Lactucinae</taxon>
        <taxon>Lactuca</taxon>
    </lineage>
</organism>
<dbReference type="EMBL" id="NBSK02000008">
    <property type="protein sequence ID" value="KAJ0191772.1"/>
    <property type="molecule type" value="Genomic_DNA"/>
</dbReference>
<dbReference type="AlphaFoldDB" id="A0A9R1URF2"/>
<reference evidence="2 3" key="1">
    <citation type="journal article" date="2017" name="Nat. Commun.">
        <title>Genome assembly with in vitro proximity ligation data and whole-genome triplication in lettuce.</title>
        <authorList>
            <person name="Reyes-Chin-Wo S."/>
            <person name="Wang Z."/>
            <person name="Yang X."/>
            <person name="Kozik A."/>
            <person name="Arikit S."/>
            <person name="Song C."/>
            <person name="Xia L."/>
            <person name="Froenicke L."/>
            <person name="Lavelle D.O."/>
            <person name="Truco M.J."/>
            <person name="Xia R."/>
            <person name="Zhu S."/>
            <person name="Xu C."/>
            <person name="Xu H."/>
            <person name="Xu X."/>
            <person name="Cox K."/>
            <person name="Korf I."/>
            <person name="Meyers B.C."/>
            <person name="Michelmore R.W."/>
        </authorList>
    </citation>
    <scope>NUCLEOTIDE SEQUENCE [LARGE SCALE GENOMIC DNA]</scope>
    <source>
        <strain evidence="3">cv. Salinas</strain>
        <tissue evidence="2">Seedlings</tissue>
    </source>
</reference>
<gene>
    <name evidence="2" type="ORF">LSAT_V11C800420760</name>
</gene>
<evidence type="ECO:0000256" key="1">
    <source>
        <dbReference type="SAM" id="MobiDB-lite"/>
    </source>
</evidence>
<name>A0A9R1URF2_LACSA</name>
<protein>
    <submittedName>
        <fullName evidence="2">Uncharacterized protein</fullName>
    </submittedName>
</protein>
<feature type="compositionally biased region" description="Basic and acidic residues" evidence="1">
    <location>
        <begin position="98"/>
        <end position="115"/>
    </location>
</feature>
<evidence type="ECO:0000313" key="3">
    <source>
        <dbReference type="Proteomes" id="UP000235145"/>
    </source>
</evidence>
<sequence length="178" mass="19730">MFPESSKELPTLVLSLFIESLKPLLCVLEGFEAKGEVDQEEGKESRHLCTPSVVPLSRRISGAAAAAVGSQFPIRSAATSRSRDRLIGPKGSSDTPEMSDRNQVEFRRDVVESRRRTQRNTLSYGPGNHGTQRVRGVAGAANRDFSLRVSAASQKRYFSKQREGLELMAWHTPQFLLV</sequence>
<feature type="region of interest" description="Disordered" evidence="1">
    <location>
        <begin position="79"/>
        <end position="133"/>
    </location>
</feature>
<keyword evidence="3" id="KW-1185">Reference proteome</keyword>
<dbReference type="Proteomes" id="UP000235145">
    <property type="component" value="Unassembled WGS sequence"/>
</dbReference>
<proteinExistence type="predicted"/>
<evidence type="ECO:0000313" key="2">
    <source>
        <dbReference type="EMBL" id="KAJ0191772.1"/>
    </source>
</evidence>
<accession>A0A9R1URF2</accession>
<comment type="caution">
    <text evidence="2">The sequence shown here is derived from an EMBL/GenBank/DDBJ whole genome shotgun (WGS) entry which is preliminary data.</text>
</comment>